<dbReference type="InterPro" id="IPR001296">
    <property type="entry name" value="Glyco_trans_1"/>
</dbReference>
<dbReference type="Proteomes" id="UP000318296">
    <property type="component" value="Unassembled WGS sequence"/>
</dbReference>
<protein>
    <submittedName>
        <fullName evidence="2">Glycosyl transferase group 1</fullName>
    </submittedName>
</protein>
<sequence>MKVVLAQDWITDNGGGESCLRALLDIYPQSPILTLIWNEKKVKQFNDTKIITSFLNNYPQAKTKWRYYFSLMPRAVESLSIPKCEVVISNCYSAIKGLIVKPETLSILYCHTPTRYLWLPEIDERLSQGNLIKRMLAAKMTDNLRFWDFAAAQRPDIIVANSQNAKNRIKKFYRREAAVIYPPVDIHKFEAAGPNQIGDYFLFVSRLIPYKKADLVVSAFNRLGLPLKIAGDGPERQGLKKMAKSNVEILGYVNEKKLRELLSHCRAFIFPAEEDFGIAPVEAMASGRPVIALGRGGALETVVEGETGLFFQKQTVGSLISAIKRFAKFEKTFNPQKAIKRAKKFSVERYKREWQEFVKKSLLEYRESDRI</sequence>
<feature type="domain" description="Glycosyl transferase family 1" evidence="1">
    <location>
        <begin position="197"/>
        <end position="344"/>
    </location>
</feature>
<evidence type="ECO:0000313" key="2">
    <source>
        <dbReference type="EMBL" id="TSC91472.1"/>
    </source>
</evidence>
<dbReference type="PANTHER" id="PTHR45947">
    <property type="entry name" value="SULFOQUINOVOSYL TRANSFERASE SQD2"/>
    <property type="match status" value="1"/>
</dbReference>
<dbReference type="Pfam" id="PF00534">
    <property type="entry name" value="Glycos_transf_1"/>
    <property type="match status" value="1"/>
</dbReference>
<evidence type="ECO:0000259" key="1">
    <source>
        <dbReference type="Pfam" id="PF00534"/>
    </source>
</evidence>
<proteinExistence type="predicted"/>
<dbReference type="AlphaFoldDB" id="A0A554LF33"/>
<reference evidence="2 3" key="1">
    <citation type="submission" date="2017-07" db="EMBL/GenBank/DDBJ databases">
        <title>Mechanisms for carbon and nitrogen cycling indicate functional differentiation within the Candidate Phyla Radiation.</title>
        <authorList>
            <person name="Danczak R.E."/>
            <person name="Johnston M.D."/>
            <person name="Kenah C."/>
            <person name="Slattery M."/>
            <person name="Wrighton K.C."/>
            <person name="Wilkins M.J."/>
        </authorList>
    </citation>
    <scope>NUCLEOTIDE SEQUENCE [LARGE SCALE GENOMIC DNA]</scope>
    <source>
        <strain evidence="2">Licking1014_96</strain>
    </source>
</reference>
<comment type="caution">
    <text evidence="2">The sequence shown here is derived from an EMBL/GenBank/DDBJ whole genome shotgun (WGS) entry which is preliminary data.</text>
</comment>
<dbReference type="PANTHER" id="PTHR45947:SF3">
    <property type="entry name" value="SULFOQUINOVOSYL TRANSFERASE SQD2"/>
    <property type="match status" value="1"/>
</dbReference>
<name>A0A554LF33_9BACT</name>
<keyword evidence="2" id="KW-0808">Transferase</keyword>
<gene>
    <name evidence="2" type="ORF">CEN92_261</name>
</gene>
<dbReference type="InterPro" id="IPR050194">
    <property type="entry name" value="Glycosyltransferase_grp1"/>
</dbReference>
<evidence type="ECO:0000313" key="3">
    <source>
        <dbReference type="Proteomes" id="UP000318296"/>
    </source>
</evidence>
<dbReference type="SUPFAM" id="SSF53756">
    <property type="entry name" value="UDP-Glycosyltransferase/glycogen phosphorylase"/>
    <property type="match status" value="1"/>
</dbReference>
<dbReference type="EMBL" id="VMGH01000037">
    <property type="protein sequence ID" value="TSC91472.1"/>
    <property type="molecule type" value="Genomic_DNA"/>
</dbReference>
<organism evidence="2 3">
    <name type="scientific">Candidatus Berkelbacteria bacterium Licking1014_96</name>
    <dbReference type="NCBI Taxonomy" id="2017149"/>
    <lineage>
        <taxon>Bacteria</taxon>
        <taxon>Candidatus Berkelbacteria</taxon>
    </lineage>
</organism>
<dbReference type="GO" id="GO:0016757">
    <property type="term" value="F:glycosyltransferase activity"/>
    <property type="evidence" value="ECO:0007669"/>
    <property type="project" value="InterPro"/>
</dbReference>
<dbReference type="Gene3D" id="3.40.50.2000">
    <property type="entry name" value="Glycogen Phosphorylase B"/>
    <property type="match status" value="2"/>
</dbReference>
<accession>A0A554LF33</accession>